<dbReference type="EMBL" id="JAANYN010000008">
    <property type="protein sequence ID" value="NHE58846.1"/>
    <property type="molecule type" value="Genomic_DNA"/>
</dbReference>
<protein>
    <submittedName>
        <fullName evidence="2">DUF4136 domain-containing protein</fullName>
    </submittedName>
</protein>
<proteinExistence type="predicted"/>
<organism evidence="2 3">
    <name type="scientific">Cyclobacterium plantarum</name>
    <dbReference type="NCBI Taxonomy" id="2716263"/>
    <lineage>
        <taxon>Bacteria</taxon>
        <taxon>Pseudomonadati</taxon>
        <taxon>Bacteroidota</taxon>
        <taxon>Cytophagia</taxon>
        <taxon>Cytophagales</taxon>
        <taxon>Cyclobacteriaceae</taxon>
        <taxon>Cyclobacterium</taxon>
    </lineage>
</organism>
<dbReference type="Pfam" id="PF13590">
    <property type="entry name" value="DUF4136"/>
    <property type="match status" value="1"/>
</dbReference>
<name>A0ABX0HFB1_9BACT</name>
<dbReference type="Gene3D" id="3.30.160.670">
    <property type="match status" value="1"/>
</dbReference>
<dbReference type="PROSITE" id="PS51257">
    <property type="entry name" value="PROKAR_LIPOPROTEIN"/>
    <property type="match status" value="1"/>
</dbReference>
<evidence type="ECO:0000313" key="3">
    <source>
        <dbReference type="Proteomes" id="UP000649799"/>
    </source>
</evidence>
<feature type="domain" description="DUF4136" evidence="1">
    <location>
        <begin position="26"/>
        <end position="206"/>
    </location>
</feature>
<reference evidence="2 3" key="1">
    <citation type="submission" date="2020-03" db="EMBL/GenBank/DDBJ databases">
        <title>Cyclobacterium plantarum sp. nov., a marine bacterium isolated from a coastal-marine wetland.</title>
        <authorList>
            <person name="Sanchez-Porro C."/>
            <person name="Ventosa A."/>
            <person name="Amoozegar M."/>
        </authorList>
    </citation>
    <scope>NUCLEOTIDE SEQUENCE [LARGE SCALE GENOMIC DNA]</scope>
    <source>
        <strain evidence="2 3">GBPx2</strain>
    </source>
</reference>
<comment type="caution">
    <text evidence="2">The sequence shown here is derived from an EMBL/GenBank/DDBJ whole genome shotgun (WGS) entry which is preliminary data.</text>
</comment>
<evidence type="ECO:0000313" key="2">
    <source>
        <dbReference type="EMBL" id="NHE58846.1"/>
    </source>
</evidence>
<accession>A0ABX0HFB1</accession>
<gene>
    <name evidence="2" type="ORF">G9Q97_18705</name>
</gene>
<evidence type="ECO:0000259" key="1">
    <source>
        <dbReference type="Pfam" id="PF13590"/>
    </source>
</evidence>
<dbReference type="InterPro" id="IPR025411">
    <property type="entry name" value="DUF4136"/>
</dbReference>
<sequence length="239" mass="28482">MKSPEKFQLAPLIILLAFACSPFGKVDYNYDRTIDFTLYKTFAWVPDSTMLGEEEIGEQGYDKNIVLNNSKNYINHNLSQRGLLVNIDSPDVVLQLIILNEELERVVSNPYPPYTGYYFYNPYYFPYYYPRYRFYTWYSWPNPPFWNYDDTERTVTYIKGNITLNLFDTRLKKLVWTASSEGNIYDPEYFHYPVHPALGKILDKFPVKPIHKQNSMEKSTYPFRNNGWNRDIIDPLYPR</sequence>
<dbReference type="Proteomes" id="UP000649799">
    <property type="component" value="Unassembled WGS sequence"/>
</dbReference>
<keyword evidence="3" id="KW-1185">Reference proteome</keyword>
<dbReference type="RefSeq" id="WP_166149609.1">
    <property type="nucleotide sequence ID" value="NZ_JAANYN010000008.1"/>
</dbReference>